<organism evidence="2 3">
    <name type="scientific">Lactarius akahatsu</name>
    <dbReference type="NCBI Taxonomy" id="416441"/>
    <lineage>
        <taxon>Eukaryota</taxon>
        <taxon>Fungi</taxon>
        <taxon>Dikarya</taxon>
        <taxon>Basidiomycota</taxon>
        <taxon>Agaricomycotina</taxon>
        <taxon>Agaricomycetes</taxon>
        <taxon>Russulales</taxon>
        <taxon>Russulaceae</taxon>
        <taxon>Lactarius</taxon>
    </lineage>
</organism>
<evidence type="ECO:0000313" key="3">
    <source>
        <dbReference type="Proteomes" id="UP001201163"/>
    </source>
</evidence>
<dbReference type="Proteomes" id="UP001201163">
    <property type="component" value="Unassembled WGS sequence"/>
</dbReference>
<gene>
    <name evidence="2" type="ORF">EDB92DRAFT_2107393</name>
</gene>
<dbReference type="AlphaFoldDB" id="A0AAD4Q305"/>
<dbReference type="EMBL" id="JAKELL010000154">
    <property type="protein sequence ID" value="KAH8979843.1"/>
    <property type="molecule type" value="Genomic_DNA"/>
</dbReference>
<proteinExistence type="predicted"/>
<feature type="domain" description="Fungal STAND N-terminal Goodbye" evidence="1">
    <location>
        <begin position="171"/>
        <end position="295"/>
    </location>
</feature>
<name>A0AAD4Q305_9AGAM</name>
<dbReference type="InterPro" id="IPR031350">
    <property type="entry name" value="Goodbye_dom"/>
</dbReference>
<evidence type="ECO:0000259" key="1">
    <source>
        <dbReference type="Pfam" id="PF17109"/>
    </source>
</evidence>
<protein>
    <recommendedName>
        <fullName evidence="1">Fungal STAND N-terminal Goodbye domain-containing protein</fullName>
    </recommendedName>
</protein>
<evidence type="ECO:0000313" key="2">
    <source>
        <dbReference type="EMBL" id="KAH8979843.1"/>
    </source>
</evidence>
<accession>A0AAD4Q305</accession>
<dbReference type="Pfam" id="PF17109">
    <property type="entry name" value="Goodbye"/>
    <property type="match status" value="1"/>
</dbReference>
<sequence length="400" mass="44072">MPIDQTRKSELIWTICKTICLKTRPKGTLEGLHPGPLTPHWILAFHKLLGLLVSVDKWIQKKKKGTCTAIDAGVKASYELSKVLRKFEAQLRVMDLHKSTQRLDGWLEAGASLPSFVHESPVTGHRAGNWPCNWELLLVVAPADLFAASRGTISARDRGQMSSTSFKPILDAALADYTNQVGIDLATHPLANGLRSCASPDDVLKLLEDNANKFKDFRDGNRKLLNWLSPLVQIVRTLSAVFGASIALVPFEPSKAVFVGVDVLIAAASGVSSSYDALVDLFECLANFLKRLRIYTDLPLTPEMTEISVKIMVELLSVLALATKQVKQGRFKKFAKKLLGESEIESVLRRLDHLTQEEGRMTMTQTLEVVCGLVNTVKVVIDGTQSFSGGNRRPNEEVLS</sequence>
<comment type="caution">
    <text evidence="2">The sequence shown here is derived from an EMBL/GenBank/DDBJ whole genome shotgun (WGS) entry which is preliminary data.</text>
</comment>
<reference evidence="2" key="1">
    <citation type="submission" date="2022-01" db="EMBL/GenBank/DDBJ databases">
        <title>Comparative genomics reveals a dynamic genome evolution in the ectomycorrhizal milk-cap (Lactarius) mushrooms.</title>
        <authorList>
            <consortium name="DOE Joint Genome Institute"/>
            <person name="Lebreton A."/>
            <person name="Tang N."/>
            <person name="Kuo A."/>
            <person name="LaButti K."/>
            <person name="Drula E."/>
            <person name="Barry K."/>
            <person name="Clum A."/>
            <person name="Lipzen A."/>
            <person name="Mousain D."/>
            <person name="Ng V."/>
            <person name="Wang R."/>
            <person name="Wang X."/>
            <person name="Dai Y."/>
            <person name="Henrissat B."/>
            <person name="Grigoriev I.V."/>
            <person name="Guerin-Laguette A."/>
            <person name="Yu F."/>
            <person name="Martin F.M."/>
        </authorList>
    </citation>
    <scope>NUCLEOTIDE SEQUENCE</scope>
    <source>
        <strain evidence="2">QP</strain>
    </source>
</reference>
<keyword evidence="3" id="KW-1185">Reference proteome</keyword>